<evidence type="ECO:0000256" key="1">
    <source>
        <dbReference type="SAM" id="Phobius"/>
    </source>
</evidence>
<protein>
    <submittedName>
        <fullName evidence="2">YitT family protein</fullName>
    </submittedName>
</protein>
<feature type="transmembrane region" description="Helical" evidence="1">
    <location>
        <begin position="6"/>
        <end position="26"/>
    </location>
</feature>
<dbReference type="Proteomes" id="UP001597452">
    <property type="component" value="Unassembled WGS sequence"/>
</dbReference>
<feature type="transmembrane region" description="Helical" evidence="1">
    <location>
        <begin position="108"/>
        <end position="128"/>
    </location>
</feature>
<name>A0ABW5Q763_9BACI</name>
<feature type="transmembrane region" description="Helical" evidence="1">
    <location>
        <begin position="159"/>
        <end position="191"/>
    </location>
</feature>
<keyword evidence="1" id="KW-0812">Transmembrane</keyword>
<dbReference type="InterPro" id="IPR038750">
    <property type="entry name" value="YczE/YyaS-like"/>
</dbReference>
<dbReference type="EMBL" id="JBHUMZ010000011">
    <property type="protein sequence ID" value="MFD2637817.1"/>
    <property type="molecule type" value="Genomic_DNA"/>
</dbReference>
<feature type="transmembrane region" description="Helical" evidence="1">
    <location>
        <begin position="75"/>
        <end position="96"/>
    </location>
</feature>
<keyword evidence="1" id="KW-1133">Transmembrane helix</keyword>
<dbReference type="PANTHER" id="PTHR40078">
    <property type="entry name" value="INTEGRAL MEMBRANE PROTEIN-RELATED"/>
    <property type="match status" value="1"/>
</dbReference>
<dbReference type="Pfam" id="PF19700">
    <property type="entry name" value="DUF6198"/>
    <property type="match status" value="1"/>
</dbReference>
<accession>A0ABW5Q763</accession>
<dbReference type="RefSeq" id="WP_377327337.1">
    <property type="nucleotide sequence ID" value="NZ_JBHUMZ010000011.1"/>
</dbReference>
<comment type="caution">
    <text evidence="2">The sequence shown here is derived from an EMBL/GenBank/DDBJ whole genome shotgun (WGS) entry which is preliminary data.</text>
</comment>
<organism evidence="2 3">
    <name type="scientific">Piscibacillus salipiscarius</name>
    <dbReference type="NCBI Taxonomy" id="299480"/>
    <lineage>
        <taxon>Bacteria</taxon>
        <taxon>Bacillati</taxon>
        <taxon>Bacillota</taxon>
        <taxon>Bacilli</taxon>
        <taxon>Bacillales</taxon>
        <taxon>Bacillaceae</taxon>
        <taxon>Piscibacillus</taxon>
    </lineage>
</organism>
<dbReference type="PANTHER" id="PTHR40078:SF1">
    <property type="entry name" value="INTEGRAL MEMBRANE PROTEIN"/>
    <property type="match status" value="1"/>
</dbReference>
<evidence type="ECO:0000313" key="2">
    <source>
        <dbReference type="EMBL" id="MFD2637817.1"/>
    </source>
</evidence>
<keyword evidence="3" id="KW-1185">Reference proteome</keyword>
<sequence>MKELSYSILFYLFGMLMLSFGVTMLIKSGLGTGAWDALFYALYDLIGLTVGSWIFIVGIALMIINSFLLKARIDYAAVITIFLIGVFIDFWLLIVFPNFTISSAIMSYVLLAIGITAMGSGIGMYLQFNFAKNPIDNLMIAVHKRTGLSLAMSKSSLEILIMIIAFILGGPIGIGTIIIAFGIGPFVQFFFKRFQKLKTLLINGKQAAPQT</sequence>
<gene>
    <name evidence="2" type="ORF">ACFSW4_02870</name>
</gene>
<reference evidence="3" key="1">
    <citation type="journal article" date="2019" name="Int. J. Syst. Evol. Microbiol.">
        <title>The Global Catalogue of Microorganisms (GCM) 10K type strain sequencing project: providing services to taxonomists for standard genome sequencing and annotation.</title>
        <authorList>
            <consortium name="The Broad Institute Genomics Platform"/>
            <consortium name="The Broad Institute Genome Sequencing Center for Infectious Disease"/>
            <person name="Wu L."/>
            <person name="Ma J."/>
        </authorList>
    </citation>
    <scope>NUCLEOTIDE SEQUENCE [LARGE SCALE GENOMIC DNA]</scope>
    <source>
        <strain evidence="3">TISTR 1571</strain>
    </source>
</reference>
<keyword evidence="1" id="KW-0472">Membrane</keyword>
<proteinExistence type="predicted"/>
<feature type="transmembrane region" description="Helical" evidence="1">
    <location>
        <begin position="38"/>
        <end position="63"/>
    </location>
</feature>
<evidence type="ECO:0000313" key="3">
    <source>
        <dbReference type="Proteomes" id="UP001597452"/>
    </source>
</evidence>